<sequence length="368" mass="39684">MSSTSALFRPYALRGLELPNRIVIAPMCEYSAVDGCATDWHLIHLGHLALSGAGLLVIEATAVEARGRITRECLGLYSDENERALARVLQVVRQYSDIPVGIQLAHAGRKGARIKPSDGRAPIPAGEGGWSTVAPSAVPFADGWQTPQALDAQGMREVIAAFVRATQRCVRLGLDLIELHAAHGYLISSFLSPIANRRSDGYGGTAAARMRFPLELFEAVRAAWPRDKPLGVRCNGTDWDERGITPEDTVAFARELRGLGCDFVDVSSGGNSAAAVPLRPGYQVPFASQVRREASIPAIAVGLIRDPRHAEAIVAEGHADLVALARGILDNPRWPWHAARLLGAEVAEPYQYKRAVAQEPYPLRQAAA</sequence>
<evidence type="ECO:0000256" key="1">
    <source>
        <dbReference type="ARBA" id="ARBA00001917"/>
    </source>
</evidence>
<name>A0A6N8J079_9BURK</name>
<dbReference type="PANTHER" id="PTHR43303">
    <property type="entry name" value="NADPH DEHYDROGENASE C23G7.10C-RELATED"/>
    <property type="match status" value="1"/>
</dbReference>
<dbReference type="EMBL" id="WSEL01000009">
    <property type="protein sequence ID" value="MVQ32222.1"/>
    <property type="molecule type" value="Genomic_DNA"/>
</dbReference>
<evidence type="ECO:0000256" key="5">
    <source>
        <dbReference type="ARBA" id="ARBA00023002"/>
    </source>
</evidence>
<keyword evidence="5" id="KW-0560">Oxidoreductase</keyword>
<dbReference type="InterPro" id="IPR044152">
    <property type="entry name" value="YqjM-like"/>
</dbReference>
<dbReference type="Proteomes" id="UP000469385">
    <property type="component" value="Unassembled WGS sequence"/>
</dbReference>
<gene>
    <name evidence="7" type="ORF">GON04_22395</name>
</gene>
<dbReference type="InterPro" id="IPR013785">
    <property type="entry name" value="Aldolase_TIM"/>
</dbReference>
<dbReference type="AlphaFoldDB" id="A0A6N8J079"/>
<dbReference type="GO" id="GO:0050661">
    <property type="term" value="F:NADP binding"/>
    <property type="evidence" value="ECO:0007669"/>
    <property type="project" value="InterPro"/>
</dbReference>
<keyword evidence="3" id="KW-0288">FMN</keyword>
<dbReference type="GO" id="GO:0003959">
    <property type="term" value="F:NADPH dehydrogenase activity"/>
    <property type="evidence" value="ECO:0007669"/>
    <property type="project" value="InterPro"/>
</dbReference>
<keyword evidence="4" id="KW-0521">NADP</keyword>
<comment type="cofactor">
    <cofactor evidence="1">
        <name>FMN</name>
        <dbReference type="ChEBI" id="CHEBI:58210"/>
    </cofactor>
</comment>
<feature type="domain" description="NADH:flavin oxidoreductase/NADH oxidase N-terminal" evidence="6">
    <location>
        <begin position="7"/>
        <end position="338"/>
    </location>
</feature>
<accession>A0A6N8J079</accession>
<evidence type="ECO:0000256" key="4">
    <source>
        <dbReference type="ARBA" id="ARBA00022857"/>
    </source>
</evidence>
<organism evidence="7 8">
    <name type="scientific">Ramlibacter pinisoli</name>
    <dbReference type="NCBI Taxonomy" id="2682844"/>
    <lineage>
        <taxon>Bacteria</taxon>
        <taxon>Pseudomonadati</taxon>
        <taxon>Pseudomonadota</taxon>
        <taxon>Betaproteobacteria</taxon>
        <taxon>Burkholderiales</taxon>
        <taxon>Comamonadaceae</taxon>
        <taxon>Ramlibacter</taxon>
    </lineage>
</organism>
<dbReference type="GO" id="GO:0010181">
    <property type="term" value="F:FMN binding"/>
    <property type="evidence" value="ECO:0007669"/>
    <property type="project" value="InterPro"/>
</dbReference>
<evidence type="ECO:0000259" key="6">
    <source>
        <dbReference type="Pfam" id="PF00724"/>
    </source>
</evidence>
<reference evidence="7 8" key="1">
    <citation type="submission" date="2019-12" db="EMBL/GenBank/DDBJ databases">
        <authorList>
            <person name="Huq M.A."/>
        </authorList>
    </citation>
    <scope>NUCLEOTIDE SEQUENCE [LARGE SCALE GENOMIC DNA]</scope>
    <source>
        <strain evidence="7 8">MAH-25</strain>
    </source>
</reference>
<protein>
    <submittedName>
        <fullName evidence="7">Oxidoreductase</fullName>
    </submittedName>
</protein>
<proteinExistence type="predicted"/>
<evidence type="ECO:0000313" key="7">
    <source>
        <dbReference type="EMBL" id="MVQ32222.1"/>
    </source>
</evidence>
<dbReference type="CDD" id="cd02932">
    <property type="entry name" value="OYE_YqiM_FMN"/>
    <property type="match status" value="1"/>
</dbReference>
<dbReference type="InterPro" id="IPR001155">
    <property type="entry name" value="OxRdtase_FMN_N"/>
</dbReference>
<evidence type="ECO:0000256" key="2">
    <source>
        <dbReference type="ARBA" id="ARBA00022630"/>
    </source>
</evidence>
<dbReference type="Gene3D" id="3.20.20.70">
    <property type="entry name" value="Aldolase class I"/>
    <property type="match status" value="1"/>
</dbReference>
<dbReference type="PANTHER" id="PTHR43303:SF4">
    <property type="entry name" value="NADPH DEHYDROGENASE C23G7.10C-RELATED"/>
    <property type="match status" value="1"/>
</dbReference>
<dbReference type="RefSeq" id="WP_157400198.1">
    <property type="nucleotide sequence ID" value="NZ_WSEL01000009.1"/>
</dbReference>
<evidence type="ECO:0000256" key="3">
    <source>
        <dbReference type="ARBA" id="ARBA00022643"/>
    </source>
</evidence>
<keyword evidence="8" id="KW-1185">Reference proteome</keyword>
<keyword evidence="2" id="KW-0285">Flavoprotein</keyword>
<dbReference type="SUPFAM" id="SSF51395">
    <property type="entry name" value="FMN-linked oxidoreductases"/>
    <property type="match status" value="1"/>
</dbReference>
<dbReference type="Pfam" id="PF00724">
    <property type="entry name" value="Oxidored_FMN"/>
    <property type="match status" value="1"/>
</dbReference>
<evidence type="ECO:0000313" key="8">
    <source>
        <dbReference type="Proteomes" id="UP000469385"/>
    </source>
</evidence>
<comment type="caution">
    <text evidence="7">The sequence shown here is derived from an EMBL/GenBank/DDBJ whole genome shotgun (WGS) entry which is preliminary data.</text>
</comment>